<dbReference type="RefSeq" id="WP_386402072.1">
    <property type="nucleotide sequence ID" value="NZ_JBHTJH010000001.1"/>
</dbReference>
<organism evidence="1 2">
    <name type="scientific">Sungkyunkwania multivorans</name>
    <dbReference type="NCBI Taxonomy" id="1173618"/>
    <lineage>
        <taxon>Bacteria</taxon>
        <taxon>Pseudomonadati</taxon>
        <taxon>Bacteroidota</taxon>
        <taxon>Flavobacteriia</taxon>
        <taxon>Flavobacteriales</taxon>
        <taxon>Flavobacteriaceae</taxon>
        <taxon>Sungkyunkwania</taxon>
    </lineage>
</organism>
<protein>
    <recommendedName>
        <fullName evidence="3">Lipoprotein</fullName>
    </recommendedName>
</protein>
<name>A0ABW3CS49_9FLAO</name>
<evidence type="ECO:0000313" key="2">
    <source>
        <dbReference type="Proteomes" id="UP001596978"/>
    </source>
</evidence>
<evidence type="ECO:0000313" key="1">
    <source>
        <dbReference type="EMBL" id="MFD0860579.1"/>
    </source>
</evidence>
<dbReference type="EMBL" id="JBHTJH010000001">
    <property type="protein sequence ID" value="MFD0860579.1"/>
    <property type="molecule type" value="Genomic_DNA"/>
</dbReference>
<comment type="caution">
    <text evidence="1">The sequence shown here is derived from an EMBL/GenBank/DDBJ whole genome shotgun (WGS) entry which is preliminary data.</text>
</comment>
<gene>
    <name evidence="1" type="ORF">ACFQ1M_00040</name>
</gene>
<reference evidence="2" key="1">
    <citation type="journal article" date="2019" name="Int. J. Syst. Evol. Microbiol.">
        <title>The Global Catalogue of Microorganisms (GCM) 10K type strain sequencing project: providing services to taxonomists for standard genome sequencing and annotation.</title>
        <authorList>
            <consortium name="The Broad Institute Genomics Platform"/>
            <consortium name="The Broad Institute Genome Sequencing Center for Infectious Disease"/>
            <person name="Wu L."/>
            <person name="Ma J."/>
        </authorList>
    </citation>
    <scope>NUCLEOTIDE SEQUENCE [LARGE SCALE GENOMIC DNA]</scope>
    <source>
        <strain evidence="2">CCUG 62952</strain>
    </source>
</reference>
<dbReference type="PROSITE" id="PS51257">
    <property type="entry name" value="PROKAR_LIPOPROTEIN"/>
    <property type="match status" value="1"/>
</dbReference>
<sequence>MKFRYVFLGIVSFFLFSCGHSKRKSDLIANYEEHSTEIMNVKNYFEQIVPENFNVRIRYESSDEIDLIVYERLNDSTDKELLFRKWNIDIDNYIEEPQSDYDKKYHGKTNSFELTKTKLNWTNETIEELYDKLEIADCIGISNWEPVEIEYGYNGLGVYSYKIFNEKLNGELIEKYNDGCNDIYYKDNIVLSYAGGAIGMQCFEDYKRK</sequence>
<evidence type="ECO:0008006" key="3">
    <source>
        <dbReference type="Google" id="ProtNLM"/>
    </source>
</evidence>
<dbReference type="Proteomes" id="UP001596978">
    <property type="component" value="Unassembled WGS sequence"/>
</dbReference>
<accession>A0ABW3CS49</accession>
<keyword evidence="2" id="KW-1185">Reference proteome</keyword>
<proteinExistence type="predicted"/>